<reference evidence="3 6" key="2">
    <citation type="submission" date="2022-05" db="EMBL/GenBank/DDBJ databases">
        <title>Genome Sequencing of Bee-Associated Microbes.</title>
        <authorList>
            <person name="Dunlap C."/>
        </authorList>
    </citation>
    <scope>NUCLEOTIDE SEQUENCE [LARGE SCALE GENOMIC DNA]</scope>
    <source>
        <strain evidence="3 6">NRRL B-23120</strain>
    </source>
</reference>
<proteinExistence type="predicted"/>
<dbReference type="NCBIfam" id="TIGR02832">
    <property type="entry name" value="spo_yunB"/>
    <property type="match status" value="1"/>
</dbReference>
<dbReference type="EMBL" id="CP026520">
    <property type="protein sequence ID" value="QAV20933.1"/>
    <property type="molecule type" value="Genomic_DNA"/>
</dbReference>
<feature type="compositionally biased region" description="Basic and acidic residues" evidence="1">
    <location>
        <begin position="257"/>
        <end position="270"/>
    </location>
</feature>
<evidence type="ECO:0000256" key="1">
    <source>
        <dbReference type="SAM" id="MobiDB-lite"/>
    </source>
</evidence>
<dbReference type="RefSeq" id="WP_042233588.1">
    <property type="nucleotide sequence ID" value="NZ_BQWH01000019.1"/>
</dbReference>
<keyword evidence="2" id="KW-0472">Membrane</keyword>
<evidence type="ECO:0000313" key="6">
    <source>
        <dbReference type="Proteomes" id="UP001527202"/>
    </source>
</evidence>
<evidence type="ECO:0000313" key="5">
    <source>
        <dbReference type="Proteomes" id="UP000288943"/>
    </source>
</evidence>
<evidence type="ECO:0000313" key="3">
    <source>
        <dbReference type="EMBL" id="MCY9599309.1"/>
    </source>
</evidence>
<feature type="transmembrane region" description="Helical" evidence="2">
    <location>
        <begin position="20"/>
        <end position="38"/>
    </location>
</feature>
<dbReference type="GeneID" id="95378225"/>
<dbReference type="Proteomes" id="UP001527202">
    <property type="component" value="Unassembled WGS sequence"/>
</dbReference>
<sequence length="270" mass="29745">MIRQRWKSRPTRKQGWKKRLFIVLLIFMLVSLQSFIMIERNLKPPLMNLAKVRVKQIATESINEAISDRISRGTDFEKLIDWKTDSSGKVSGFMLNYSEHMRITAETRGAVQSQLNRLTAIPEHIPLGQAMGSAILASFGPNIPIRITPAGAVKVDLSTRHENAGINMILVEVYIRIVAEVSVIIPFDSEPEIVETEIPISYSLVVGDVPMYYFDNKGNPVGSSKDAVPPSISLPNLKGQPTAGSGEKQQPGAHTEGVTKPEGAGEKKAE</sequence>
<gene>
    <name evidence="4" type="primary">yunB</name>
    <name evidence="3" type="ORF">M5X16_26565</name>
    <name evidence="4" type="ORF">PC41400_25890</name>
</gene>
<keyword evidence="2" id="KW-0812">Transmembrane</keyword>
<name>A0A410X2U2_9BACL</name>
<reference evidence="4 5" key="1">
    <citation type="submission" date="2018-01" db="EMBL/GenBank/DDBJ databases">
        <title>The whole genome sequencing and assembly of Paenibacillus chitinolyticus KCCM 41400 strain.</title>
        <authorList>
            <person name="Kim J.-Y."/>
            <person name="Park M.-K."/>
            <person name="Lee Y.-J."/>
            <person name="Yi H."/>
            <person name="Bahn Y.-S."/>
            <person name="Kim J.F."/>
            <person name="Lee D.-W."/>
        </authorList>
    </citation>
    <scope>NUCLEOTIDE SEQUENCE [LARGE SCALE GENOMIC DNA]</scope>
    <source>
        <strain evidence="4 5">KCCM 41400</strain>
    </source>
</reference>
<feature type="region of interest" description="Disordered" evidence="1">
    <location>
        <begin position="222"/>
        <end position="270"/>
    </location>
</feature>
<protein>
    <submittedName>
        <fullName evidence="4">Sporulation protein YunB</fullName>
    </submittedName>
</protein>
<organism evidence="4 5">
    <name type="scientific">Paenibacillus chitinolyticus</name>
    <dbReference type="NCBI Taxonomy" id="79263"/>
    <lineage>
        <taxon>Bacteria</taxon>
        <taxon>Bacillati</taxon>
        <taxon>Bacillota</taxon>
        <taxon>Bacilli</taxon>
        <taxon>Bacillales</taxon>
        <taxon>Paenibacillaceae</taxon>
        <taxon>Paenibacillus</taxon>
    </lineage>
</organism>
<dbReference type="Proteomes" id="UP000288943">
    <property type="component" value="Chromosome"/>
</dbReference>
<keyword evidence="2" id="KW-1133">Transmembrane helix</keyword>
<dbReference type="EMBL" id="JAMDMJ010000042">
    <property type="protein sequence ID" value="MCY9599309.1"/>
    <property type="molecule type" value="Genomic_DNA"/>
</dbReference>
<evidence type="ECO:0000313" key="4">
    <source>
        <dbReference type="EMBL" id="QAV20933.1"/>
    </source>
</evidence>
<evidence type="ECO:0000256" key="2">
    <source>
        <dbReference type="SAM" id="Phobius"/>
    </source>
</evidence>
<dbReference type="InterPro" id="IPR014197">
    <property type="entry name" value="Sporulation_prot_YunB"/>
</dbReference>
<dbReference type="KEGG" id="pchi:PC41400_25890"/>
<dbReference type="Pfam" id="PF09560">
    <property type="entry name" value="Spore_YunB"/>
    <property type="match status" value="1"/>
</dbReference>
<dbReference type="OrthoDB" id="1649278at2"/>
<accession>A0A410X2U2</accession>
<dbReference type="AlphaFoldDB" id="A0A410X2U2"/>
<keyword evidence="6" id="KW-1185">Reference proteome</keyword>